<reference evidence="2 3" key="1">
    <citation type="submission" date="2016-12" db="EMBL/GenBank/DDBJ databases">
        <title>The genomes of Aspergillus section Nigri reveals drivers in fungal speciation.</title>
        <authorList>
            <consortium name="DOE Joint Genome Institute"/>
            <person name="Vesth T.C."/>
            <person name="Nybo J."/>
            <person name="Theobald S."/>
            <person name="Brandl J."/>
            <person name="Frisvad J.C."/>
            <person name="Nielsen K.F."/>
            <person name="Lyhne E.K."/>
            <person name="Kogle M.E."/>
            <person name="Kuo A."/>
            <person name="Riley R."/>
            <person name="Clum A."/>
            <person name="Nolan M."/>
            <person name="Lipzen A."/>
            <person name="Salamov A."/>
            <person name="Henrissat B."/>
            <person name="Wiebenga A."/>
            <person name="De Vries R.P."/>
            <person name="Grigoriev I.V."/>
            <person name="Mortensen U.H."/>
            <person name="Andersen M.R."/>
            <person name="Baker S.E."/>
        </authorList>
    </citation>
    <scope>NUCLEOTIDE SEQUENCE [LARGE SCALE GENOMIC DNA]</scope>
    <source>
        <strain evidence="2 3">JOP 1030-1</strain>
    </source>
</reference>
<dbReference type="AlphaFoldDB" id="A0A319AM14"/>
<dbReference type="OrthoDB" id="3945418at2759"/>
<feature type="compositionally biased region" description="Low complexity" evidence="1">
    <location>
        <begin position="7"/>
        <end position="21"/>
    </location>
</feature>
<dbReference type="EMBL" id="KZ821224">
    <property type="protein sequence ID" value="PYH47612.1"/>
    <property type="molecule type" value="Genomic_DNA"/>
</dbReference>
<organism evidence="2 3">
    <name type="scientific">Aspergillus saccharolyticus JOP 1030-1</name>
    <dbReference type="NCBI Taxonomy" id="1450539"/>
    <lineage>
        <taxon>Eukaryota</taxon>
        <taxon>Fungi</taxon>
        <taxon>Dikarya</taxon>
        <taxon>Ascomycota</taxon>
        <taxon>Pezizomycotina</taxon>
        <taxon>Eurotiomycetes</taxon>
        <taxon>Eurotiomycetidae</taxon>
        <taxon>Eurotiales</taxon>
        <taxon>Aspergillaceae</taxon>
        <taxon>Aspergillus</taxon>
        <taxon>Aspergillus subgen. Circumdati</taxon>
    </lineage>
</organism>
<feature type="compositionally biased region" description="Pro residues" evidence="1">
    <location>
        <begin position="229"/>
        <end position="240"/>
    </location>
</feature>
<dbReference type="GeneID" id="37080763"/>
<evidence type="ECO:0000313" key="3">
    <source>
        <dbReference type="Proteomes" id="UP000248349"/>
    </source>
</evidence>
<feature type="region of interest" description="Disordered" evidence="1">
    <location>
        <begin position="196"/>
        <end position="262"/>
    </location>
</feature>
<feature type="compositionally biased region" description="Gly residues" evidence="1">
    <location>
        <begin position="249"/>
        <end position="262"/>
    </location>
</feature>
<protein>
    <submittedName>
        <fullName evidence="2">Uncharacterized protein</fullName>
    </submittedName>
</protein>
<dbReference type="STRING" id="1450539.A0A319AM14"/>
<keyword evidence="3" id="KW-1185">Reference proteome</keyword>
<feature type="region of interest" description="Disordered" evidence="1">
    <location>
        <begin position="1"/>
        <end position="27"/>
    </location>
</feature>
<dbReference type="RefSeq" id="XP_025433594.1">
    <property type="nucleotide sequence ID" value="XM_025579534.1"/>
</dbReference>
<proteinExistence type="predicted"/>
<dbReference type="Proteomes" id="UP000248349">
    <property type="component" value="Unassembled WGS sequence"/>
</dbReference>
<sequence>MHLSGLATTPTSATNAPPSITCSASTGPSSAWAPNDVDITDRAAIGPIYIHRGGFPKTSAYSKVDIDCLYLRCDAQQRRAATARLSVLDLARAMARGTSTAYLFNHRYGAIAEVQTGSSSSAVSASASVGLYVGVGAFFNLKRFLMGPSNWVMAFVEWLSTMTTTTMTSARIEVKDICRLRRDGLDQDEHCIQIVVSGSTNPRQRLRPSPRRSPNNHQEQQRRPNDLHIPPPVLGEPEPPAEGVHCAGVGYGGGHYGGLQGR</sequence>
<evidence type="ECO:0000313" key="2">
    <source>
        <dbReference type="EMBL" id="PYH47612.1"/>
    </source>
</evidence>
<evidence type="ECO:0000256" key="1">
    <source>
        <dbReference type="SAM" id="MobiDB-lite"/>
    </source>
</evidence>
<name>A0A319AM14_9EURO</name>
<gene>
    <name evidence="2" type="ORF">BP01DRAFT_421889</name>
</gene>
<accession>A0A319AM14</accession>